<evidence type="ECO:0000313" key="2">
    <source>
        <dbReference type="Proteomes" id="UP000282926"/>
    </source>
</evidence>
<keyword evidence="2" id="KW-1185">Reference proteome</keyword>
<organism evidence="1 2">
    <name type="scientific">Lujinxingia sediminis</name>
    <dbReference type="NCBI Taxonomy" id="2480984"/>
    <lineage>
        <taxon>Bacteria</taxon>
        <taxon>Deltaproteobacteria</taxon>
        <taxon>Bradymonadales</taxon>
        <taxon>Lujinxingiaceae</taxon>
        <taxon>Lujinxingia</taxon>
    </lineage>
</organism>
<name>A0ABY0CN39_9DELT</name>
<protein>
    <recommendedName>
        <fullName evidence="3">Outer membrane protein beta-barrel domain-containing protein</fullName>
    </recommendedName>
</protein>
<evidence type="ECO:0000313" key="1">
    <source>
        <dbReference type="EMBL" id="RVU41377.1"/>
    </source>
</evidence>
<evidence type="ECO:0008006" key="3">
    <source>
        <dbReference type="Google" id="ProtNLM"/>
    </source>
</evidence>
<accession>A0ABY0CN39</accession>
<dbReference type="Proteomes" id="UP000282926">
    <property type="component" value="Unassembled WGS sequence"/>
</dbReference>
<dbReference type="EMBL" id="SADD01000018">
    <property type="protein sequence ID" value="RVU41377.1"/>
    <property type="molecule type" value="Genomic_DNA"/>
</dbReference>
<dbReference type="RefSeq" id="WP_127781259.1">
    <property type="nucleotide sequence ID" value="NZ_SADD01000018.1"/>
</dbReference>
<reference evidence="1 2" key="1">
    <citation type="submission" date="2019-01" db="EMBL/GenBank/DDBJ databases">
        <title>Lujinxingia litoralis gen. nov., sp. nov. and Lujinxingia sediminis gen. nov., sp. nov., new members in the order Bradymonadales, isolated from coastal sediment.</title>
        <authorList>
            <person name="Li C.-M."/>
        </authorList>
    </citation>
    <scope>NUCLEOTIDE SEQUENCE [LARGE SCALE GENOMIC DNA]</scope>
    <source>
        <strain evidence="1 2">SEH01</strain>
    </source>
</reference>
<gene>
    <name evidence="1" type="ORF">EA187_18715</name>
</gene>
<sequence length="255" mass="26933">MTTYRASAHGRPGGASLMGVAVLCLLTALCIPQGAEALELGGLEEVEVGARAGASFGWLYRPEDPVGAPTLLYGTAFRGTGFVVGPTARAALWKGSGAKLSARLELLYGFQSGKGFAEDVERGARIDAVLRAHSLRLPVMVELSNAWDAGGLSLAAGPELVLGVTSNATIDQDGRQSEMQTRAPSYVGAAMALGYTLNRGALTIPVELNATWNPFVAESTFERFEGYQSFAQPGRYTAAFNWQLMLSVGVRLSLD</sequence>
<proteinExistence type="predicted"/>
<comment type="caution">
    <text evidence="1">The sequence shown here is derived from an EMBL/GenBank/DDBJ whole genome shotgun (WGS) entry which is preliminary data.</text>
</comment>